<dbReference type="Proteomes" id="UP000285258">
    <property type="component" value="Unassembled WGS sequence"/>
</dbReference>
<evidence type="ECO:0000256" key="1">
    <source>
        <dbReference type="SAM" id="Coils"/>
    </source>
</evidence>
<dbReference type="EMBL" id="QIBW01000009">
    <property type="protein sequence ID" value="ROT89542.1"/>
    <property type="molecule type" value="Genomic_DNA"/>
</dbReference>
<feature type="coiled-coil region" evidence="1">
    <location>
        <begin position="161"/>
        <end position="188"/>
    </location>
</feature>
<sequence length="192" mass="19874">MDEPKDAGTGAGAAGAGTCVTAADGSAEAAGTDASEEAFDQLQRLYDQLPAMEERGALLARAKAAAAAVRLEDELRTARILLDEAEKREAAARAAFERAEQGGAPALADECRRALLHAGSLRGFRVGPARNAEAALARALEEGCFADAAEAHAALLEPAELASVQSEVEAYRSAYAEALARCEALETSCPED</sequence>
<evidence type="ECO:0000313" key="2">
    <source>
        <dbReference type="EMBL" id="ROT89542.1"/>
    </source>
</evidence>
<comment type="caution">
    <text evidence="2">The sequence shown here is derived from an EMBL/GenBank/DDBJ whole genome shotgun (WGS) entry which is preliminary data.</text>
</comment>
<dbReference type="RefSeq" id="WP_096228050.1">
    <property type="nucleotide sequence ID" value="NZ_CP168029.1"/>
</dbReference>
<keyword evidence="1" id="KW-0175">Coiled coil</keyword>
<protein>
    <submittedName>
        <fullName evidence="2">Uncharacterized protein</fullName>
    </submittedName>
</protein>
<dbReference type="AlphaFoldDB" id="A0A423UJN2"/>
<name>A0A423UJN2_9ACTN</name>
<reference evidence="3" key="1">
    <citation type="submission" date="2018-05" db="EMBL/GenBank/DDBJ databases">
        <title>Genome Sequencing of selected type strains of the family Eggerthellaceae.</title>
        <authorList>
            <person name="Danylec N."/>
            <person name="Stoll D.A."/>
            <person name="Doetsch A."/>
            <person name="Huch M."/>
        </authorList>
    </citation>
    <scope>NUCLEOTIDE SEQUENCE [LARGE SCALE GENOMIC DNA]</scope>
    <source>
        <strain evidence="3">DSM 27213</strain>
    </source>
</reference>
<organism evidence="2 3">
    <name type="scientific">Gordonibacter urolithinfaciens</name>
    <dbReference type="NCBI Taxonomy" id="1335613"/>
    <lineage>
        <taxon>Bacteria</taxon>
        <taxon>Bacillati</taxon>
        <taxon>Actinomycetota</taxon>
        <taxon>Coriobacteriia</taxon>
        <taxon>Eggerthellales</taxon>
        <taxon>Eggerthellaceae</taxon>
        <taxon>Gordonibacter</taxon>
    </lineage>
</organism>
<proteinExistence type="predicted"/>
<evidence type="ECO:0000313" key="3">
    <source>
        <dbReference type="Proteomes" id="UP000285258"/>
    </source>
</evidence>
<feature type="coiled-coil region" evidence="1">
    <location>
        <begin position="68"/>
        <end position="102"/>
    </location>
</feature>
<gene>
    <name evidence="2" type="ORF">DMP12_08880</name>
</gene>
<accession>A0A423UJN2</accession>